<dbReference type="RefSeq" id="WP_116885998.1">
    <property type="nucleotide sequence ID" value="NZ_CABMMC010000052.1"/>
</dbReference>
<dbReference type="SUPFAM" id="SSF49344">
    <property type="entry name" value="CBD9-like"/>
    <property type="match status" value="1"/>
</dbReference>
<sequence length="846" mass="95799">MKKFFSTLLLGGTVAALSAGNLLEIPAAGKVPVIDGVMAPSEWDDAAVFTGLQLTNDRGLANEQTKFYMKWDKDFIYIAAVCRDSNVSGISSKLPYDDCLEFFFMAPGELDVVHWLVYATGGNTLDFIDSEYGSGYRGNPGRIKNEAKINRNDWTIECRIPAESFFKEFFDPKYSYKFNVHRSFSTNGTVRPDGRPAEFSSFSHVRGQLLKPHDFAELRLNPKTVTPVRLERLDRDGMSLTAEQGSTVLLTFENGQTVNIPERDGKFSCDFPGDCTGLTLRVLRKDGEALFSNRYRFFPVDAETPKKIAAEQSKIQGLGVDVVNSMERIFHTRPYAKQGGSIELTAARNERENFQLVLFTGKDAVRDITVRASEFRNAEGKVLPASIWELYREGYAIADPVGYPNCNGVGDYPDPLYPLAPLSLEPMQVRAVWAGFKVPADAAPGDYTGTVTVSAEGKTVRTVKVALKVWDFAIPKKQSLRTAFSVWEREIYNLYFAGKERSAEEFQKTVHRYGMMLAEHRLSPLVFKTDRLLPKEVIHKIGPVYDDKQPDGSYRYHPNAYDDMVRDYLAAGATCFYVGPETPPGDYAKYSEEEWKGIWKAIYEHYKANGLLEYAYAYPYDEPGNKNRVFVNRRMALLKEAAPGLKLLLTGACSLFPSTAFSDIDIWVPQSHWVNYRNKREAQEAGKEVWWYPCSGPWFPYPNYHLDIEPGAWRILAWATYKYDFDGILYWATAFFNNKNPLKNNNYSCNGDGVLMYALPDGNPTPSIRLKVIADSMEDYEYLLLLRDAAEKQKNNPAKVRAVEAAQEMLKLKDMIRYIDDYALDAEAYNTFRAQAGALIEELNRK</sequence>
<dbReference type="Proteomes" id="UP000245959">
    <property type="component" value="Unassembled WGS sequence"/>
</dbReference>
<feature type="signal peptide" evidence="1">
    <location>
        <begin position="1"/>
        <end position="18"/>
    </location>
</feature>
<evidence type="ECO:0000259" key="3">
    <source>
        <dbReference type="Pfam" id="PF22680"/>
    </source>
</evidence>
<dbReference type="EMBL" id="QEKH01000055">
    <property type="protein sequence ID" value="PVY32245.1"/>
    <property type="molecule type" value="Genomic_DNA"/>
</dbReference>
<keyword evidence="5" id="KW-1185">Reference proteome</keyword>
<organism evidence="4 5">
    <name type="scientific">Victivallis vadensis</name>
    <dbReference type="NCBI Taxonomy" id="172901"/>
    <lineage>
        <taxon>Bacteria</taxon>
        <taxon>Pseudomonadati</taxon>
        <taxon>Lentisphaerota</taxon>
        <taxon>Lentisphaeria</taxon>
        <taxon>Victivallales</taxon>
        <taxon>Victivallaceae</taxon>
        <taxon>Victivallis</taxon>
    </lineage>
</organism>
<dbReference type="Pfam" id="PF13320">
    <property type="entry name" value="GH123_cat"/>
    <property type="match status" value="1"/>
</dbReference>
<accession>A0A2U1ABT7</accession>
<evidence type="ECO:0000313" key="4">
    <source>
        <dbReference type="EMBL" id="PVY32245.1"/>
    </source>
</evidence>
<feature type="domain" description="Glycoside hydrolase 123 N-terminal" evidence="3">
    <location>
        <begin position="338"/>
        <end position="454"/>
    </location>
</feature>
<evidence type="ECO:0000313" key="5">
    <source>
        <dbReference type="Proteomes" id="UP000245959"/>
    </source>
</evidence>
<keyword evidence="1" id="KW-0732">Signal</keyword>
<dbReference type="Pfam" id="PF22680">
    <property type="entry name" value="Glyco_hydro_123_N_2"/>
    <property type="match status" value="1"/>
</dbReference>
<dbReference type="OrthoDB" id="177619at2"/>
<evidence type="ECO:0000259" key="2">
    <source>
        <dbReference type="Pfam" id="PF13320"/>
    </source>
</evidence>
<evidence type="ECO:0000256" key="1">
    <source>
        <dbReference type="SAM" id="SignalP"/>
    </source>
</evidence>
<feature type="domain" description="Glycoside hydrolase 123 catalytic" evidence="2">
    <location>
        <begin position="592"/>
        <end position="784"/>
    </location>
</feature>
<gene>
    <name evidence="4" type="ORF">C8D82_1552</name>
</gene>
<reference evidence="4 5" key="1">
    <citation type="submission" date="2018-04" db="EMBL/GenBank/DDBJ databases">
        <title>Genomic Encyclopedia of Type Strains, Phase IV (KMG-IV): sequencing the most valuable type-strain genomes for metagenomic binning, comparative biology and taxonomic classification.</title>
        <authorList>
            <person name="Goeker M."/>
        </authorList>
    </citation>
    <scope>NUCLEOTIDE SEQUENCE [LARGE SCALE GENOMIC DNA]</scope>
    <source>
        <strain evidence="4 5">DSM 14823</strain>
    </source>
</reference>
<dbReference type="InterPro" id="IPR053850">
    <property type="entry name" value="Glyco_hydro_123_N_2"/>
</dbReference>
<proteinExistence type="predicted"/>
<dbReference type="GeneID" id="78297260"/>
<dbReference type="AlphaFoldDB" id="A0A2U1ABT7"/>
<feature type="chain" id="PRO_5015569281" evidence="1">
    <location>
        <begin position="19"/>
        <end position="846"/>
    </location>
</feature>
<name>A0A2U1ABT7_9BACT</name>
<dbReference type="Gene3D" id="2.60.40.1190">
    <property type="match status" value="1"/>
</dbReference>
<protein>
    <submittedName>
        <fullName evidence="4">Uncharacterized protein DUF4091</fullName>
    </submittedName>
</protein>
<dbReference type="InterPro" id="IPR025150">
    <property type="entry name" value="GH123_cat"/>
</dbReference>
<comment type="caution">
    <text evidence="4">The sequence shown here is derived from an EMBL/GenBank/DDBJ whole genome shotgun (WGS) entry which is preliminary data.</text>
</comment>